<reference evidence="2 3" key="1">
    <citation type="submission" date="2020-08" db="EMBL/GenBank/DDBJ databases">
        <title>Genomic Encyclopedia of Type Strains, Phase IV (KMG-IV): sequencing the most valuable type-strain genomes for metagenomic binning, comparative biology and taxonomic classification.</title>
        <authorList>
            <person name="Goeker M."/>
        </authorList>
    </citation>
    <scope>NUCLEOTIDE SEQUENCE [LARGE SCALE GENOMIC DNA]</scope>
    <source>
        <strain evidence="2 3">DSM 45615</strain>
    </source>
</reference>
<keyword evidence="1" id="KW-1133">Transmembrane helix</keyword>
<feature type="transmembrane region" description="Helical" evidence="1">
    <location>
        <begin position="53"/>
        <end position="72"/>
    </location>
</feature>
<keyword evidence="1" id="KW-0812">Transmembrane</keyword>
<keyword evidence="1" id="KW-0472">Membrane</keyword>
<accession>A0A840NWE1</accession>
<gene>
    <name evidence="2" type="ORF">HNP84_002865</name>
</gene>
<evidence type="ECO:0000256" key="1">
    <source>
        <dbReference type="SAM" id="Phobius"/>
    </source>
</evidence>
<comment type="caution">
    <text evidence="2">The sequence shown here is derived from an EMBL/GenBank/DDBJ whole genome shotgun (WGS) entry which is preliminary data.</text>
</comment>
<dbReference type="Proteomes" id="UP000578449">
    <property type="component" value="Unassembled WGS sequence"/>
</dbReference>
<feature type="transmembrane region" description="Helical" evidence="1">
    <location>
        <begin position="79"/>
        <end position="97"/>
    </location>
</feature>
<feature type="transmembrane region" description="Helical" evidence="1">
    <location>
        <begin position="117"/>
        <end position="137"/>
    </location>
</feature>
<sequence length="212" mass="23594">MAPTWRDLLVWLHVVTTVAWMSQALGLFALGLYSATTGDPRGYDMAEFLDESVLLHLAEAAFFTGLMLSALTRWGYFRYWWVLVKFAITLSQVHVAIFLLSPRLTARAEGAAEPDPFLLTGTLLMVSAIAFQAWLSVAKPWKRTPWAAPRITPPAPPAWFTAYVLAVPVLDYLLATLVFGHPAPLFFLVTSIGYPVWRARAMRRAATAPRTA</sequence>
<feature type="transmembrane region" description="Helical" evidence="1">
    <location>
        <begin position="158"/>
        <end position="175"/>
    </location>
</feature>
<dbReference type="RefSeq" id="WP_185050090.1">
    <property type="nucleotide sequence ID" value="NZ_BAABIX010000010.1"/>
</dbReference>
<feature type="transmembrane region" description="Helical" evidence="1">
    <location>
        <begin position="181"/>
        <end position="197"/>
    </location>
</feature>
<evidence type="ECO:0000313" key="2">
    <source>
        <dbReference type="EMBL" id="MBB5133144.1"/>
    </source>
</evidence>
<proteinExistence type="predicted"/>
<dbReference type="AlphaFoldDB" id="A0A840NWE1"/>
<organism evidence="2 3">
    <name type="scientific">Thermocatellispora tengchongensis</name>
    <dbReference type="NCBI Taxonomy" id="1073253"/>
    <lineage>
        <taxon>Bacteria</taxon>
        <taxon>Bacillati</taxon>
        <taxon>Actinomycetota</taxon>
        <taxon>Actinomycetes</taxon>
        <taxon>Streptosporangiales</taxon>
        <taxon>Streptosporangiaceae</taxon>
        <taxon>Thermocatellispora</taxon>
    </lineage>
</organism>
<keyword evidence="3" id="KW-1185">Reference proteome</keyword>
<evidence type="ECO:0000313" key="3">
    <source>
        <dbReference type="Proteomes" id="UP000578449"/>
    </source>
</evidence>
<protein>
    <recommendedName>
        <fullName evidence="4">DUF2269 domain-containing protein</fullName>
    </recommendedName>
</protein>
<feature type="transmembrane region" description="Helical" evidence="1">
    <location>
        <begin position="9"/>
        <end position="33"/>
    </location>
</feature>
<name>A0A840NWE1_9ACTN</name>
<dbReference type="EMBL" id="JACHGN010000005">
    <property type="protein sequence ID" value="MBB5133144.1"/>
    <property type="molecule type" value="Genomic_DNA"/>
</dbReference>
<evidence type="ECO:0008006" key="4">
    <source>
        <dbReference type="Google" id="ProtNLM"/>
    </source>
</evidence>